<feature type="region of interest" description="Disordered" evidence="1">
    <location>
        <begin position="421"/>
        <end position="460"/>
    </location>
</feature>
<dbReference type="Pfam" id="PF03432">
    <property type="entry name" value="Relaxase"/>
    <property type="match status" value="1"/>
</dbReference>
<dbReference type="OrthoDB" id="9762440at2"/>
<sequence>MAIVYAVKEKTQSKTAMSKVMRYVSQDKKTMFEDEQRNTIKLVSGQNCCGATAFQEFMATKRRYQKEKGVYFYQYVQSFKPGTPVTPQEIHQMGVELAKYFDGYEVQIATHIDRDHWHNHLVVNSVSCETGLKLQFNEKNLEQFRTLSDQICQAHGLEVLKPYRKPEHRPMLAGEYRAAARGSSFKFRLMAAIDQAMKQSRTRADFIACMERMGYKVKWEPHYKYITYTTPEGQRCRDNRLHEQKYLKSEMEEYFNAGLRETQAAQSTGERLARTAKADGHGAVSAAGQRDSDRPVEHHAEGPADDRTATSGSVGLRRGSAECGRREQNDGELLPERLLSADREFEGYGPAGEPDDYGIGEYGDGEDEEYDGPDDAEYSVPMGDKAGAPGYVPAQNQDEMGGNRGVPLGDVLALAKAVEDLVNPYDPQQERKKPKPIHKKRHKRKKKQVLSEDEEQGLSM</sequence>
<feature type="compositionally biased region" description="Basic residues" evidence="1">
    <location>
        <begin position="432"/>
        <end position="448"/>
    </location>
</feature>
<feature type="domain" description="MobA/VirD2-like nuclease" evidence="2">
    <location>
        <begin position="27"/>
        <end position="157"/>
    </location>
</feature>
<feature type="compositionally biased region" description="Basic and acidic residues" evidence="1">
    <location>
        <begin position="290"/>
        <end position="308"/>
    </location>
</feature>
<keyword evidence="4" id="KW-1185">Reference proteome</keyword>
<evidence type="ECO:0000313" key="3">
    <source>
        <dbReference type="EMBL" id="MVB12086.1"/>
    </source>
</evidence>
<feature type="compositionally biased region" description="Basic and acidic residues" evidence="1">
    <location>
        <begin position="271"/>
        <end position="280"/>
    </location>
</feature>
<feature type="region of interest" description="Disordered" evidence="1">
    <location>
        <begin position="263"/>
        <end position="405"/>
    </location>
</feature>
<dbReference type="EMBL" id="VWXL01000083">
    <property type="protein sequence ID" value="MVB12086.1"/>
    <property type="molecule type" value="Genomic_DNA"/>
</dbReference>
<feature type="compositionally biased region" description="Acidic residues" evidence="1">
    <location>
        <begin position="353"/>
        <end position="377"/>
    </location>
</feature>
<dbReference type="RefSeq" id="WP_156990992.1">
    <property type="nucleotide sequence ID" value="NZ_VWXL01000083.1"/>
</dbReference>
<gene>
    <name evidence="3" type="ORF">CAFE_28170</name>
</gene>
<feature type="compositionally biased region" description="Acidic residues" evidence="1">
    <location>
        <begin position="451"/>
        <end position="460"/>
    </location>
</feature>
<evidence type="ECO:0000256" key="1">
    <source>
        <dbReference type="SAM" id="MobiDB-lite"/>
    </source>
</evidence>
<evidence type="ECO:0000259" key="2">
    <source>
        <dbReference type="Pfam" id="PF03432"/>
    </source>
</evidence>
<accession>A0A6N8I1V6</accession>
<dbReference type="AlphaFoldDB" id="A0A6N8I1V6"/>
<evidence type="ECO:0000313" key="4">
    <source>
        <dbReference type="Proteomes" id="UP000469440"/>
    </source>
</evidence>
<reference evidence="3 4" key="1">
    <citation type="submission" date="2019-09" db="EMBL/GenBank/DDBJ databases">
        <title>Genome sequence of Clostridium sp. EA1.</title>
        <authorList>
            <person name="Poehlein A."/>
            <person name="Bengelsdorf F.R."/>
            <person name="Daniel R."/>
        </authorList>
    </citation>
    <scope>NUCLEOTIDE SEQUENCE [LARGE SCALE GENOMIC DNA]</scope>
    <source>
        <strain evidence="3 4">EA1</strain>
    </source>
</reference>
<protein>
    <submittedName>
        <fullName evidence="3">Relaxase/Mobilization nuclease domain protein</fullName>
    </submittedName>
</protein>
<proteinExistence type="predicted"/>
<dbReference type="InterPro" id="IPR005094">
    <property type="entry name" value="Endonuclease_MobA/VirD2"/>
</dbReference>
<comment type="caution">
    <text evidence="3">The sequence shown here is derived from an EMBL/GenBank/DDBJ whole genome shotgun (WGS) entry which is preliminary data.</text>
</comment>
<name>A0A6N8I1V6_9FIRM</name>
<dbReference type="Proteomes" id="UP000469440">
    <property type="component" value="Unassembled WGS sequence"/>
</dbReference>
<feature type="compositionally biased region" description="Basic and acidic residues" evidence="1">
    <location>
        <begin position="319"/>
        <end position="329"/>
    </location>
</feature>
<organism evidence="3 4">
    <name type="scientific">Caproicibacter fermentans</name>
    <dbReference type="NCBI Taxonomy" id="2576756"/>
    <lineage>
        <taxon>Bacteria</taxon>
        <taxon>Bacillati</taxon>
        <taxon>Bacillota</taxon>
        <taxon>Clostridia</taxon>
        <taxon>Eubacteriales</taxon>
        <taxon>Acutalibacteraceae</taxon>
        <taxon>Caproicibacter</taxon>
    </lineage>
</organism>